<evidence type="ECO:0000256" key="2">
    <source>
        <dbReference type="ARBA" id="ARBA00022840"/>
    </source>
</evidence>
<dbReference type="GO" id="GO:0005524">
    <property type="term" value="F:ATP binding"/>
    <property type="evidence" value="ECO:0007669"/>
    <property type="project" value="UniProtKB-KW"/>
</dbReference>
<organism evidence="5 6">
    <name type="scientific">Achaetomium macrosporum</name>
    <dbReference type="NCBI Taxonomy" id="79813"/>
    <lineage>
        <taxon>Eukaryota</taxon>
        <taxon>Fungi</taxon>
        <taxon>Dikarya</taxon>
        <taxon>Ascomycota</taxon>
        <taxon>Pezizomycotina</taxon>
        <taxon>Sordariomycetes</taxon>
        <taxon>Sordariomycetidae</taxon>
        <taxon>Sordariales</taxon>
        <taxon>Chaetomiaceae</taxon>
        <taxon>Achaetomium</taxon>
    </lineage>
</organism>
<dbReference type="SUPFAM" id="SSF52540">
    <property type="entry name" value="P-loop containing nucleoside triphosphate hydrolases"/>
    <property type="match status" value="1"/>
</dbReference>
<feature type="domain" description="ATPase AAA-type core" evidence="3">
    <location>
        <begin position="10"/>
        <end position="146"/>
    </location>
</feature>
<comment type="caution">
    <text evidence="5">The sequence shown here is derived from an EMBL/GenBank/DDBJ whole genome shotgun (WGS) entry which is preliminary data.</text>
</comment>
<proteinExistence type="predicted"/>
<dbReference type="InterPro" id="IPR027417">
    <property type="entry name" value="P-loop_NTPase"/>
</dbReference>
<keyword evidence="5" id="KW-0378">Hydrolase</keyword>
<sequence length="291" mass="32789">RAAGKGLIFLLHGSPGTGKTSTAEAVVKTFQKSLFQVSCGLWPSPICCRWQMLTAHPLGDLGTTVGDVEVALRSHFTLASRWRCILLLVDADILLARQSRGELVRNGVVSVIMRVLDSFDDILFLSTNRVAAFGEAFASRIHLSLYYPAFDIETATRVLELNLRMIQDRFRKEGRRIEIEADSIGALTRSYWTEHRDTKWNGRQIRNACQTALALAKFDAQGGSYNRMSDFRVPLTLNEQHFNVVFRAHSEFVNFLKSSYGPDESGIAVLNNDHRRRETLEACHEVNTELD</sequence>
<keyword evidence="6" id="KW-1185">Reference proteome</keyword>
<dbReference type="PANTHER" id="PTHR46411">
    <property type="entry name" value="FAMILY ATPASE, PUTATIVE-RELATED"/>
    <property type="match status" value="1"/>
</dbReference>
<reference evidence="5" key="2">
    <citation type="submission" date="2023-05" db="EMBL/GenBank/DDBJ databases">
        <authorList>
            <consortium name="Lawrence Berkeley National Laboratory"/>
            <person name="Steindorff A."/>
            <person name="Hensen N."/>
            <person name="Bonometti L."/>
            <person name="Westerberg I."/>
            <person name="Brannstrom I.O."/>
            <person name="Guillou S."/>
            <person name="Cros-Aarteil S."/>
            <person name="Calhoun S."/>
            <person name="Haridas S."/>
            <person name="Kuo A."/>
            <person name="Mondo S."/>
            <person name="Pangilinan J."/>
            <person name="Riley R."/>
            <person name="Labutti K."/>
            <person name="Andreopoulos B."/>
            <person name="Lipzen A."/>
            <person name="Chen C."/>
            <person name="Yanf M."/>
            <person name="Daum C."/>
            <person name="Ng V."/>
            <person name="Clum A."/>
            <person name="Ohm R."/>
            <person name="Martin F."/>
            <person name="Silar P."/>
            <person name="Natvig D."/>
            <person name="Lalanne C."/>
            <person name="Gautier V."/>
            <person name="Ament-Velasquez S.L."/>
            <person name="Kruys A."/>
            <person name="Hutchinson M.I."/>
            <person name="Powell A.J."/>
            <person name="Barry K."/>
            <person name="Miller A.N."/>
            <person name="Grigoriev I.V."/>
            <person name="Debuchy R."/>
            <person name="Gladieux P."/>
            <person name="Thoren M.H."/>
            <person name="Johannesson H."/>
        </authorList>
    </citation>
    <scope>NUCLEOTIDE SEQUENCE</scope>
    <source>
        <strain evidence="5">CBS 532.94</strain>
    </source>
</reference>
<evidence type="ECO:0000256" key="1">
    <source>
        <dbReference type="ARBA" id="ARBA00022741"/>
    </source>
</evidence>
<evidence type="ECO:0000259" key="4">
    <source>
        <dbReference type="Pfam" id="PF23232"/>
    </source>
</evidence>
<evidence type="ECO:0000313" key="6">
    <source>
        <dbReference type="Proteomes" id="UP001303760"/>
    </source>
</evidence>
<evidence type="ECO:0000313" key="5">
    <source>
        <dbReference type="EMBL" id="KAK4241566.1"/>
    </source>
</evidence>
<feature type="domain" description="AAA+ ATPase lid" evidence="4">
    <location>
        <begin position="188"/>
        <end position="260"/>
    </location>
</feature>
<dbReference type="PANTHER" id="PTHR46411:SF2">
    <property type="entry name" value="AAA+ ATPASE DOMAIN-CONTAINING PROTEIN"/>
    <property type="match status" value="1"/>
</dbReference>
<dbReference type="InterPro" id="IPR056599">
    <property type="entry name" value="AAA_lid_fung"/>
</dbReference>
<dbReference type="Gene3D" id="3.40.50.300">
    <property type="entry name" value="P-loop containing nucleotide triphosphate hydrolases"/>
    <property type="match status" value="1"/>
</dbReference>
<dbReference type="PRINTS" id="PR00819">
    <property type="entry name" value="CBXCFQXSUPER"/>
</dbReference>
<dbReference type="Pfam" id="PF23232">
    <property type="entry name" value="AAA_lid_13"/>
    <property type="match status" value="1"/>
</dbReference>
<evidence type="ECO:0000259" key="3">
    <source>
        <dbReference type="Pfam" id="PF00004"/>
    </source>
</evidence>
<dbReference type="InterPro" id="IPR003959">
    <property type="entry name" value="ATPase_AAA_core"/>
</dbReference>
<protein>
    <submittedName>
        <fullName evidence="5">P-loop containing nucleoside triphosphate hydrolase protein</fullName>
    </submittedName>
</protein>
<dbReference type="Pfam" id="PF00004">
    <property type="entry name" value="AAA"/>
    <property type="match status" value="1"/>
</dbReference>
<reference evidence="5" key="1">
    <citation type="journal article" date="2023" name="Mol. Phylogenet. Evol.">
        <title>Genome-scale phylogeny and comparative genomics of the fungal order Sordariales.</title>
        <authorList>
            <person name="Hensen N."/>
            <person name="Bonometti L."/>
            <person name="Westerberg I."/>
            <person name="Brannstrom I.O."/>
            <person name="Guillou S."/>
            <person name="Cros-Aarteil S."/>
            <person name="Calhoun S."/>
            <person name="Haridas S."/>
            <person name="Kuo A."/>
            <person name="Mondo S."/>
            <person name="Pangilinan J."/>
            <person name="Riley R."/>
            <person name="LaButti K."/>
            <person name="Andreopoulos B."/>
            <person name="Lipzen A."/>
            <person name="Chen C."/>
            <person name="Yan M."/>
            <person name="Daum C."/>
            <person name="Ng V."/>
            <person name="Clum A."/>
            <person name="Steindorff A."/>
            <person name="Ohm R.A."/>
            <person name="Martin F."/>
            <person name="Silar P."/>
            <person name="Natvig D.O."/>
            <person name="Lalanne C."/>
            <person name="Gautier V."/>
            <person name="Ament-Velasquez S.L."/>
            <person name="Kruys A."/>
            <person name="Hutchinson M.I."/>
            <person name="Powell A.J."/>
            <person name="Barry K."/>
            <person name="Miller A.N."/>
            <person name="Grigoriev I.V."/>
            <person name="Debuchy R."/>
            <person name="Gladieux P."/>
            <person name="Hiltunen Thoren M."/>
            <person name="Johannesson H."/>
        </authorList>
    </citation>
    <scope>NUCLEOTIDE SEQUENCE</scope>
    <source>
        <strain evidence="5">CBS 532.94</strain>
    </source>
</reference>
<keyword evidence="2" id="KW-0067">ATP-binding</keyword>
<feature type="non-terminal residue" evidence="5">
    <location>
        <position position="1"/>
    </location>
</feature>
<keyword evidence="1" id="KW-0547">Nucleotide-binding</keyword>
<dbReference type="GO" id="GO:0016887">
    <property type="term" value="F:ATP hydrolysis activity"/>
    <property type="evidence" value="ECO:0007669"/>
    <property type="project" value="InterPro"/>
</dbReference>
<name>A0AAN7CGB3_9PEZI</name>
<accession>A0AAN7CGB3</accession>
<dbReference type="InterPro" id="IPR000641">
    <property type="entry name" value="CbxX/CfxQ"/>
</dbReference>
<dbReference type="Proteomes" id="UP001303760">
    <property type="component" value="Unassembled WGS sequence"/>
</dbReference>
<dbReference type="EMBL" id="MU860020">
    <property type="protein sequence ID" value="KAK4241566.1"/>
    <property type="molecule type" value="Genomic_DNA"/>
</dbReference>
<dbReference type="AlphaFoldDB" id="A0AAN7CGB3"/>
<gene>
    <name evidence="5" type="ORF">C8A03DRAFT_12168</name>
</gene>